<feature type="transmembrane region" description="Helical" evidence="1">
    <location>
        <begin position="21"/>
        <end position="38"/>
    </location>
</feature>
<keyword evidence="3" id="KW-1185">Reference proteome</keyword>
<feature type="transmembrane region" description="Helical" evidence="1">
    <location>
        <begin position="44"/>
        <end position="64"/>
    </location>
</feature>
<dbReference type="GeneID" id="84213418"/>
<dbReference type="InterPro" id="IPR055963">
    <property type="entry name" value="DUF7541"/>
</dbReference>
<sequence>MSDHTQRVKPERADRTRPWPVLVALGLAGSEVGIVVGLGPVAVAGLVVFAASIAGILADAGYVARPLPFAAKTGAAFVAVGAVLAAHGTGTVPITPLEPLSGLASRGAAMVVAGFVTIGGAGLLLTRRPADERPDR</sequence>
<reference evidence="2 3" key="1">
    <citation type="submission" date="2022-07" db="EMBL/GenBank/DDBJ databases">
        <title>Two temperate virus in Haloterrigena jeotgali A29.</title>
        <authorList>
            <person name="Deng X."/>
        </authorList>
    </citation>
    <scope>NUCLEOTIDE SEQUENCE [LARGE SCALE GENOMIC DNA]</scope>
    <source>
        <strain evidence="2 3">A29</strain>
    </source>
</reference>
<evidence type="ECO:0000256" key="1">
    <source>
        <dbReference type="SAM" id="Phobius"/>
    </source>
</evidence>
<keyword evidence="1" id="KW-1133">Transmembrane helix</keyword>
<accession>A0AAF0PDE7</accession>
<dbReference type="AlphaFoldDB" id="A0AAF0PDE7"/>
<evidence type="ECO:0000313" key="2">
    <source>
        <dbReference type="EMBL" id="WMT09130.1"/>
    </source>
</evidence>
<feature type="transmembrane region" description="Helical" evidence="1">
    <location>
        <begin position="76"/>
        <end position="95"/>
    </location>
</feature>
<keyword evidence="1" id="KW-0472">Membrane</keyword>
<name>A0AAF0PDE7_9EURY</name>
<evidence type="ECO:0000313" key="3">
    <source>
        <dbReference type="Proteomes" id="UP001224926"/>
    </source>
</evidence>
<evidence type="ECO:0008006" key="4">
    <source>
        <dbReference type="Google" id="ProtNLM"/>
    </source>
</evidence>
<dbReference type="EMBL" id="CP101873">
    <property type="protein sequence ID" value="WMT09130.1"/>
    <property type="molecule type" value="Genomic_DNA"/>
</dbReference>
<protein>
    <recommendedName>
        <fullName evidence="4">Cox cluster protein</fullName>
    </recommendedName>
</protein>
<dbReference type="GeneID" id="39861108"/>
<feature type="transmembrane region" description="Helical" evidence="1">
    <location>
        <begin position="107"/>
        <end position="126"/>
    </location>
</feature>
<proteinExistence type="predicted"/>
<keyword evidence="1" id="KW-0812">Transmembrane</keyword>
<dbReference type="Pfam" id="PF24396">
    <property type="entry name" value="DUF7541"/>
    <property type="match status" value="1"/>
</dbReference>
<dbReference type="Proteomes" id="UP001224926">
    <property type="component" value="Chromosome"/>
</dbReference>
<dbReference type="RefSeq" id="WP_049964769.1">
    <property type="nucleotide sequence ID" value="NZ_CP101873.1"/>
</dbReference>
<organism evidence="2 3">
    <name type="scientific">Natrinema thermotolerans</name>
    <dbReference type="NCBI Taxonomy" id="121872"/>
    <lineage>
        <taxon>Archaea</taxon>
        <taxon>Methanobacteriati</taxon>
        <taxon>Methanobacteriota</taxon>
        <taxon>Stenosarchaea group</taxon>
        <taxon>Halobacteria</taxon>
        <taxon>Halobacteriales</taxon>
        <taxon>Natrialbaceae</taxon>
        <taxon>Natrinema</taxon>
    </lineage>
</organism>
<gene>
    <name evidence="2" type="ORF">NP511_05715</name>
</gene>